<dbReference type="Pfam" id="PF05013">
    <property type="entry name" value="FGase"/>
    <property type="match status" value="1"/>
</dbReference>
<sequence>MSQSDQPAAAKPGAPVLIPAGETFTPNEITFFKDKGNRTLEQAIAEADVLVNCPHAGDAVPEELAGFLAPDITQRLQFDYSDRTAGHIVRNWAQLDPRIIYVENPHPRLLRDPNRPRPANLGAQLREAFTRVRDAGVWNKVDLTGVDTIRPVTFSFFPLLRVPDSDAELEAMVKAFESVAERGLGVYESTRNSIRNAMVATASERVKNGGRAQVTTLSFHDATNHFTTRDGAVNVLRGRADQLPDIVVLSNRGDALGNRRGEDVITMDPEALRALADCHRTGFDVAFDADVALNTPYLGRQEIIASGERFRNLTDSTFTLESGSGTVQLGAVQAEFLRDYLLGPAASAELQLPGTGWPDEDTEWTATLARHCMASWNEFRAWFTAQEP</sequence>
<protein>
    <recommendedName>
        <fullName evidence="3">N-formylglutamate amidohydrolase</fullName>
    </recommendedName>
</protein>
<evidence type="ECO:0000313" key="1">
    <source>
        <dbReference type="EMBL" id="MBP2387762.1"/>
    </source>
</evidence>
<name>A0ABS4XH11_9MICC</name>
<reference evidence="1 2" key="1">
    <citation type="submission" date="2021-03" db="EMBL/GenBank/DDBJ databases">
        <title>Sequencing the genomes of 1000 actinobacteria strains.</title>
        <authorList>
            <person name="Klenk H.-P."/>
        </authorList>
    </citation>
    <scope>NUCLEOTIDE SEQUENCE [LARGE SCALE GENOMIC DNA]</scope>
    <source>
        <strain evidence="1 2">DSM 15797</strain>
    </source>
</reference>
<dbReference type="EMBL" id="JAGIOF010000001">
    <property type="protein sequence ID" value="MBP2387762.1"/>
    <property type="molecule type" value="Genomic_DNA"/>
</dbReference>
<dbReference type="Gene3D" id="3.40.630.40">
    <property type="entry name" value="Zn-dependent exopeptidases"/>
    <property type="match status" value="1"/>
</dbReference>
<dbReference type="Proteomes" id="UP001296993">
    <property type="component" value="Unassembled WGS sequence"/>
</dbReference>
<dbReference type="RefSeq" id="WP_210000251.1">
    <property type="nucleotide sequence ID" value="NZ_BAAAJY010000001.1"/>
</dbReference>
<proteinExistence type="predicted"/>
<accession>A0ABS4XH11</accession>
<gene>
    <name evidence="1" type="ORF">JOF47_003273</name>
</gene>
<keyword evidence="2" id="KW-1185">Reference proteome</keyword>
<evidence type="ECO:0000313" key="2">
    <source>
        <dbReference type="Proteomes" id="UP001296993"/>
    </source>
</evidence>
<organism evidence="1 2">
    <name type="scientific">Paeniglutamicibacter kerguelensis</name>
    <dbReference type="NCBI Taxonomy" id="254788"/>
    <lineage>
        <taxon>Bacteria</taxon>
        <taxon>Bacillati</taxon>
        <taxon>Actinomycetota</taxon>
        <taxon>Actinomycetes</taxon>
        <taxon>Micrococcales</taxon>
        <taxon>Micrococcaceae</taxon>
        <taxon>Paeniglutamicibacter</taxon>
    </lineage>
</organism>
<comment type="caution">
    <text evidence="1">The sequence shown here is derived from an EMBL/GenBank/DDBJ whole genome shotgun (WGS) entry which is preliminary data.</text>
</comment>
<evidence type="ECO:0008006" key="3">
    <source>
        <dbReference type="Google" id="ProtNLM"/>
    </source>
</evidence>
<dbReference type="InterPro" id="IPR007709">
    <property type="entry name" value="N-FG_amidohydro"/>
</dbReference>
<dbReference type="SUPFAM" id="SSF53187">
    <property type="entry name" value="Zn-dependent exopeptidases"/>
    <property type="match status" value="1"/>
</dbReference>